<feature type="transmembrane region" description="Helical" evidence="6">
    <location>
        <begin position="86"/>
        <end position="106"/>
    </location>
</feature>
<evidence type="ECO:0000256" key="3">
    <source>
        <dbReference type="ARBA" id="ARBA00022989"/>
    </source>
</evidence>
<dbReference type="Bgee" id="ENSXETG00000002234">
    <property type="expression patterns" value="Expressed in liver and 3 other cell types or tissues"/>
</dbReference>
<proteinExistence type="inferred from homology"/>
<feature type="transmembrane region" description="Helical" evidence="6">
    <location>
        <begin position="247"/>
        <end position="275"/>
    </location>
</feature>
<evidence type="ECO:0000256" key="6">
    <source>
        <dbReference type="SAM" id="Phobius"/>
    </source>
</evidence>
<evidence type="ECO:0000256" key="2">
    <source>
        <dbReference type="ARBA" id="ARBA00022692"/>
    </source>
</evidence>
<evidence type="ECO:0000256" key="5">
    <source>
        <dbReference type="ARBA" id="ARBA00038227"/>
    </source>
</evidence>
<keyword evidence="4 6" id="KW-0472">Membrane</keyword>
<evidence type="ECO:0000313" key="10">
    <source>
        <dbReference type="RefSeq" id="XP_031762448.1"/>
    </source>
</evidence>
<dbReference type="OrthoDB" id="430300at2759"/>
<evidence type="ECO:0000256" key="1">
    <source>
        <dbReference type="ARBA" id="ARBA00004141"/>
    </source>
</evidence>
<feature type="transmembrane region" description="Helical" evidence="6">
    <location>
        <begin position="184"/>
        <end position="204"/>
    </location>
</feature>
<comment type="subcellular location">
    <subcellularLocation>
        <location evidence="1">Membrane</location>
        <topology evidence="1">Multi-pass membrane protein</topology>
    </subcellularLocation>
</comment>
<dbReference type="GO" id="GO:0055085">
    <property type="term" value="P:transmembrane transport"/>
    <property type="evidence" value="ECO:0000318"/>
    <property type="project" value="GO_Central"/>
</dbReference>
<feature type="transmembrane region" description="Helical" evidence="6">
    <location>
        <begin position="314"/>
        <end position="334"/>
    </location>
</feature>
<dbReference type="AGR" id="Xenbase:XB-GENE-988711"/>
<feature type="transmembrane region" description="Helical" evidence="6">
    <location>
        <begin position="340"/>
        <end position="361"/>
    </location>
</feature>
<dbReference type="InterPro" id="IPR011701">
    <property type="entry name" value="MFS"/>
</dbReference>
<feature type="transmembrane region" description="Helical" evidence="6">
    <location>
        <begin position="287"/>
        <end position="307"/>
    </location>
</feature>
<comment type="similarity">
    <text evidence="5">Belongs to the major facilitator superfamily. SLC46A family.</text>
</comment>
<feature type="transmembrane region" description="Helical" evidence="6">
    <location>
        <begin position="402"/>
        <end position="422"/>
    </location>
</feature>
<dbReference type="Proteomes" id="UP000008143">
    <property type="component" value="Chromosome 1"/>
</dbReference>
<feature type="transmembrane region" description="Helical" evidence="6">
    <location>
        <begin position="151"/>
        <end position="172"/>
    </location>
</feature>
<dbReference type="Pfam" id="PF07690">
    <property type="entry name" value="MFS_1"/>
    <property type="match status" value="1"/>
</dbReference>
<dbReference type="RefSeq" id="XP_031762441.1">
    <property type="nucleotide sequence ID" value="XM_031906581.1"/>
</dbReference>
<evidence type="ECO:0000313" key="7">
    <source>
        <dbReference type="Ensembl" id="ENSXETP00000070000"/>
    </source>
</evidence>
<gene>
    <name evidence="7 9 10 11" type="primary">slc46a2</name>
</gene>
<evidence type="ECO:0000313" key="9">
    <source>
        <dbReference type="RefSeq" id="XP_031762441.1"/>
    </source>
</evidence>
<dbReference type="GO" id="GO:0016020">
    <property type="term" value="C:membrane"/>
    <property type="evidence" value="ECO:0000318"/>
    <property type="project" value="GO_Central"/>
</dbReference>
<evidence type="ECO:0000313" key="11">
    <source>
        <dbReference type="Xenbase" id="XB-GENE-988711"/>
    </source>
</evidence>
<evidence type="ECO:0000313" key="8">
    <source>
        <dbReference type="Proteomes" id="UP000008143"/>
    </source>
</evidence>
<keyword evidence="3 6" id="KW-1133">Transmembrane helix</keyword>
<dbReference type="SUPFAM" id="SSF103473">
    <property type="entry name" value="MFS general substrate transporter"/>
    <property type="match status" value="1"/>
</dbReference>
<dbReference type="GO" id="GO:0022857">
    <property type="term" value="F:transmembrane transporter activity"/>
    <property type="evidence" value="ECO:0000318"/>
    <property type="project" value="GO_Central"/>
</dbReference>
<dbReference type="AlphaFoldDB" id="A0A6I8QKY0"/>
<reference evidence="9 10" key="3">
    <citation type="submission" date="2025-04" db="UniProtKB">
        <authorList>
            <consortium name="RefSeq"/>
        </authorList>
    </citation>
    <scope>IDENTIFICATION</scope>
    <source>
        <strain evidence="9 10">Nigerian</strain>
        <tissue evidence="9 10">Liver and blood</tissue>
    </source>
</reference>
<dbReference type="Ensembl" id="ENSXETT00000090754">
    <property type="protein sequence ID" value="ENSXETP00000070000"/>
    <property type="gene ID" value="ENSXETG00000002234"/>
</dbReference>
<keyword evidence="8" id="KW-1185">Reference proteome</keyword>
<feature type="transmembrane region" description="Helical" evidence="6">
    <location>
        <begin position="54"/>
        <end position="74"/>
    </location>
</feature>
<dbReference type="RefSeq" id="XP_031762448.1">
    <property type="nucleotide sequence ID" value="XM_031906588.1"/>
</dbReference>
<sequence length="444" mass="48690">MSRTWIEPVVAGAQIASSFYDTGLLLVVKSHYNQSSLSSNSTSDDEEQNAISNFYLIHNLILALTPILSAYILANIGDKKSRKVPICVPLLGYFVSRMFLLFVILFNWPIEVMFGSAALNGLTGFFTTYWAGVLAVASLGSSESKRSVRIIIIELVYGVAGFVGSLVSGHIFKNFDIANQKGSVLVILSLCFYAFSLIYSLFIFKIPRIEETGPGNTESTETSTLLMKNPTETSTANGVTMTSSSKVFLVLLFLSAILYNAAVGGAVDVLPFFIIKEPLSWGAVEVGYANAAGYLIFVTSFLGVYFFSKRLTDFVMIGIGILSFSAGIFIMGFVQWTFLFYVARVVMMFSLIPLPTIRSVISKHVQGSSYGKVFVVLQLLLSITHVVTLISFTKLYQASLKWFHGLCFILASIIALLSLIPIRIAAYMHQSRTTIMSSATHTIS</sequence>
<name>A0A6I8QKY0_XENTR</name>
<dbReference type="CTD" id="57864"/>
<feature type="transmembrane region" description="Helical" evidence="6">
    <location>
        <begin position="373"/>
        <end position="396"/>
    </location>
</feature>
<accession>A0A6I8QKY0</accession>
<reference evidence="7" key="1">
    <citation type="journal article" date="2010" name="Science">
        <title>The genome of the Western clawed frog Xenopus tropicalis.</title>
        <authorList>
            <person name="Hellsten U."/>
            <person name="Harland R.M."/>
            <person name="Gilchrist M.J."/>
            <person name="Hendrix D."/>
            <person name="Jurka J."/>
            <person name="Kapitonov V."/>
            <person name="Ovcharenko I."/>
            <person name="Putnam N.H."/>
            <person name="Shu S."/>
            <person name="Taher L."/>
            <person name="Blitz I.L."/>
            <person name="Blumberg B."/>
            <person name="Dichmann D.S."/>
            <person name="Dubchak I."/>
            <person name="Amaya E."/>
            <person name="Detter J.C."/>
            <person name="Fletcher R."/>
            <person name="Gerhard D.S."/>
            <person name="Goodstein D."/>
            <person name="Graves T."/>
            <person name="Grigoriev I.V."/>
            <person name="Grimwood J."/>
            <person name="Kawashima T."/>
            <person name="Lindquist E."/>
            <person name="Lucas S.M."/>
            <person name="Mead P.E."/>
            <person name="Mitros T."/>
            <person name="Ogino H."/>
            <person name="Ohta Y."/>
            <person name="Poliakov A.V."/>
            <person name="Pollet N."/>
            <person name="Robert J."/>
            <person name="Salamov A."/>
            <person name="Sater A.K."/>
            <person name="Schmutz J."/>
            <person name="Terry A."/>
            <person name="Vize P.D."/>
            <person name="Warren W.C."/>
            <person name="Wells D."/>
            <person name="Wills A."/>
            <person name="Wilson R.K."/>
            <person name="Zimmerman L.B."/>
            <person name="Zorn A.M."/>
            <person name="Grainger R."/>
            <person name="Grammer T."/>
            <person name="Khokha M.K."/>
            <person name="Richardson P.M."/>
            <person name="Rokhsar D.S."/>
        </authorList>
    </citation>
    <scope>NUCLEOTIDE SEQUENCE [LARGE SCALE GENOMIC DNA]</scope>
    <source>
        <strain evidence="7">Nigerian</strain>
    </source>
</reference>
<protein>
    <submittedName>
        <fullName evidence="7">Solute carrier family 46 member 2</fullName>
    </submittedName>
    <submittedName>
        <fullName evidence="9 10">Thymic stromal cotransporter homolog isoform X1</fullName>
    </submittedName>
</protein>
<dbReference type="Gene3D" id="1.20.1250.20">
    <property type="entry name" value="MFS general substrate transporter like domains"/>
    <property type="match status" value="1"/>
</dbReference>
<dbReference type="Xenbase" id="XB-GENE-988711">
    <property type="gene designation" value="slc46a2"/>
</dbReference>
<dbReference type="KEGG" id="xtr:100487507"/>
<organism evidence="7">
    <name type="scientific">Xenopus tropicalis</name>
    <name type="common">Western clawed frog</name>
    <name type="synonym">Silurana tropicalis</name>
    <dbReference type="NCBI Taxonomy" id="8364"/>
    <lineage>
        <taxon>Eukaryota</taxon>
        <taxon>Metazoa</taxon>
        <taxon>Chordata</taxon>
        <taxon>Craniata</taxon>
        <taxon>Vertebrata</taxon>
        <taxon>Euteleostomi</taxon>
        <taxon>Amphibia</taxon>
        <taxon>Batrachia</taxon>
        <taxon>Anura</taxon>
        <taxon>Pipoidea</taxon>
        <taxon>Pipidae</taxon>
        <taxon>Xenopodinae</taxon>
        <taxon>Xenopus</taxon>
        <taxon>Silurana</taxon>
    </lineage>
</organism>
<dbReference type="GeneTree" id="ENSGT00950000183096"/>
<evidence type="ECO:0000256" key="4">
    <source>
        <dbReference type="ARBA" id="ARBA00023136"/>
    </source>
</evidence>
<dbReference type="OMA" id="AYWSGVM"/>
<dbReference type="PANTHER" id="PTHR23507">
    <property type="entry name" value="ZGC:174356"/>
    <property type="match status" value="1"/>
</dbReference>
<feature type="transmembrane region" description="Helical" evidence="6">
    <location>
        <begin position="118"/>
        <end position="139"/>
    </location>
</feature>
<dbReference type="GeneID" id="100487507"/>
<keyword evidence="2 6" id="KW-0812">Transmembrane</keyword>
<dbReference type="InterPro" id="IPR036259">
    <property type="entry name" value="MFS_trans_sf"/>
</dbReference>
<dbReference type="PANTHER" id="PTHR23507:SF42">
    <property type="entry name" value="SOLUTE CARRIER FAMILY 46 MEMBER 2"/>
    <property type="match status" value="1"/>
</dbReference>
<reference evidence="7" key="2">
    <citation type="submission" date="2020-05" db="UniProtKB">
        <authorList>
            <consortium name="Ensembl"/>
        </authorList>
    </citation>
    <scope>IDENTIFICATION</scope>
</reference>